<dbReference type="AlphaFoldDB" id="A0A8X6TP35"/>
<keyword evidence="3" id="KW-1185">Reference proteome</keyword>
<feature type="signal peptide" evidence="1">
    <location>
        <begin position="1"/>
        <end position="25"/>
    </location>
</feature>
<name>A0A8X6TP35_NEPPI</name>
<proteinExistence type="predicted"/>
<evidence type="ECO:0000313" key="2">
    <source>
        <dbReference type="EMBL" id="GFT40572.1"/>
    </source>
</evidence>
<dbReference type="EMBL" id="BMAW01014807">
    <property type="protein sequence ID" value="GFT40572.1"/>
    <property type="molecule type" value="Genomic_DNA"/>
</dbReference>
<sequence length="67" mass="6997">MVAHKTLFVVFALTVLFLSVIPSEAKGIIAGLSKFVKGGNATNKIRGIVRKVIGDSKNIAKDAAGKS</sequence>
<keyword evidence="1" id="KW-0732">Signal</keyword>
<reference evidence="2" key="1">
    <citation type="submission" date="2020-08" db="EMBL/GenBank/DDBJ databases">
        <title>Multicomponent nature underlies the extraordinary mechanical properties of spider dragline silk.</title>
        <authorList>
            <person name="Kono N."/>
            <person name="Nakamura H."/>
            <person name="Mori M."/>
            <person name="Yoshida Y."/>
            <person name="Ohtoshi R."/>
            <person name="Malay A.D."/>
            <person name="Moran D.A.P."/>
            <person name="Tomita M."/>
            <person name="Numata K."/>
            <person name="Arakawa K."/>
        </authorList>
    </citation>
    <scope>NUCLEOTIDE SEQUENCE</scope>
</reference>
<protein>
    <submittedName>
        <fullName evidence="2">Uncharacterized protein</fullName>
    </submittedName>
</protein>
<dbReference type="Proteomes" id="UP000887013">
    <property type="component" value="Unassembled WGS sequence"/>
</dbReference>
<accession>A0A8X6TP35</accession>
<comment type="caution">
    <text evidence="2">The sequence shown here is derived from an EMBL/GenBank/DDBJ whole genome shotgun (WGS) entry which is preliminary data.</text>
</comment>
<gene>
    <name evidence="2" type="ORF">NPIL_674321</name>
</gene>
<evidence type="ECO:0000256" key="1">
    <source>
        <dbReference type="SAM" id="SignalP"/>
    </source>
</evidence>
<evidence type="ECO:0000313" key="3">
    <source>
        <dbReference type="Proteomes" id="UP000887013"/>
    </source>
</evidence>
<organism evidence="2 3">
    <name type="scientific">Nephila pilipes</name>
    <name type="common">Giant wood spider</name>
    <name type="synonym">Nephila maculata</name>
    <dbReference type="NCBI Taxonomy" id="299642"/>
    <lineage>
        <taxon>Eukaryota</taxon>
        <taxon>Metazoa</taxon>
        <taxon>Ecdysozoa</taxon>
        <taxon>Arthropoda</taxon>
        <taxon>Chelicerata</taxon>
        <taxon>Arachnida</taxon>
        <taxon>Araneae</taxon>
        <taxon>Araneomorphae</taxon>
        <taxon>Entelegynae</taxon>
        <taxon>Araneoidea</taxon>
        <taxon>Nephilidae</taxon>
        <taxon>Nephila</taxon>
    </lineage>
</organism>
<feature type="chain" id="PRO_5036479590" evidence="1">
    <location>
        <begin position="26"/>
        <end position="67"/>
    </location>
</feature>